<comment type="subcellular location">
    <subcellularLocation>
        <location evidence="1">Membrane</location>
        <topology evidence="1">Multi-pass membrane protein</topology>
    </subcellularLocation>
</comment>
<feature type="transmembrane region" description="Helical" evidence="11">
    <location>
        <begin position="604"/>
        <end position="626"/>
    </location>
</feature>
<dbReference type="GO" id="GO:0016887">
    <property type="term" value="F:ATP hydrolysis activity"/>
    <property type="evidence" value="ECO:0007669"/>
    <property type="project" value="InterPro"/>
</dbReference>
<sequence length="1750" mass="193784">MSTTSLFPVGSALISLHINSIGGVFFSISTEYTEEQLANRDHWCRTPSLPYWNGQDFSRCARLKYLIGEPALVLILILGGSFVVPCLPHLWLRIRRETTGESWIKRRSASYSPISPQVARKDSDLNGPQAVSHAEDQIIAAEVMREGGLGIEEQHRRELILDHDLFCSPSTNQDSCADPPSYLTALVRSWKEFFITVCTVGMLVIALARHLISSYVGEGSNWLLLPIILWMCISIVSTMKLLIQVQAVIRNKPHPDPKYFQLEYRTVPIYLISLPLELLDTRSIWLQHFSREATAEATGELLAMRLLTLVLLIVTNVLELGTSRPTTLLPGLPNHPSSTIAPANVESNVKQRPGPLEPGRSLLSLAYFLHTDSYLWRHKSSTATEESIPDVRVDDKSAAVLFRWKRGQAEYEAENIKPSFLRALSWHFRHILLSQQLFAYFNAFGALLPPFFLQRIIGFISSRTGENPEPVHVALLYAFGMLGTQVFLAFSQSASLMIGRRLSVRLRALLITLIFTKSLRRTGVNAKVSDVVDSSDDGSSTSSKSATKEDSEGSASTGKIANLVSNDVASLSEIGAYLHFLWPESAIQIILAGIYLYVLLGYSALAGMFCIVIAVPIQSYLTALWARYQDLLMAAADKRLGLATEVINNIKVVKFFAWESNFLQKMQVLREAELAMLFKRLLVTIGESTVSFSVPIFVSIVTFYTHTKVLGKSLTPEEAFTALALFNVFRFPLSVLVGMISGLLQSYVSLKRIEKFLNEKETEKYSTLSVPRAEAGDPVVGFRDATFTYDAKQEDSEPAVESSTFKLSVDFAFPDGKLSLIIGRVGSGKGTLLLSLLGETTKLSGEAFLPSPVSRVWGLDPDEGLTDTTAYCPQQAWLLSDSIRNNILYGSLMNRARYSQVLKACALVSDLKTFSDGDLTEIGDKGTVLSGGQKARISLARALYSPAKVLLLDDVLSAVDSHTAQHLFNHVLNGPLMKDRTCILVTHAVDLCMPAASFVVSLDRGQVLFAGEPSSYKLVSALGTLSEDNEFHGNKKTTDAGPEVTIENLAAPVLNEEDAIVEIKTRATQRLVEEERQAVGAVSLATYRLYYDCLGGFMPLFNSCILFILAELGNVLSTWVLKQWAESNQPSSGPASPNVSSWLTPSTLTSTKLSSTGPSLLYFHEDLSSEKDRSKEKRLDHYILLYLLTGMFALAFELIRETYFTCRSIIAGRKIYERLISTLLNAQVRFFDTVPMGRVLNRLSTDVRTVDRELADALIYMAEDVLSTLAILVVVVAVLPMGFLISTMGACLIYVAIGYLYLASTREIKRSESTSRSPVISLCTECLGGVTSIRAYGDIGRYTQQMFKLIDAYNRPFFMLWMCNRWLSCRIDTAAALFTFLVVIYMIQSDMPAALSGFALSYVITLNTKTLWIVRWWSVNEINFNSMERIQEYLGVQQEPKDGIRPPAAWPSKEGTIEVKDLTARYAPHLPPVLKSVSFSVKAGEKIGICGRTGSGKSTLALSFFRFIEAEAGRIFIDGLDISKLDLASLRSRLTIIPQESVLFSATIRWNLDPFSEHDDGRIWDALRRVGMAAALELSPSNSSAGEPSLKNSLAGQDLQFITSLDMEVKEGGKNFSTGQRQLLAIARAILKLENSALLILDESTASLDAESDEKIQATIRSEMGDSTILCIAHRLKTIIDYDKVLVLSDGEVLEFDEPWKLLLDDEDGDREAGPTKPPSAFKELCLKSGHYEELKQSALEAKKLRSSSH</sequence>
<dbReference type="InterPro" id="IPR036640">
    <property type="entry name" value="ABC1_TM_sf"/>
</dbReference>
<dbReference type="CDD" id="cd18604">
    <property type="entry name" value="ABC_6TM_VMR1_D2_like"/>
    <property type="match status" value="1"/>
</dbReference>
<dbReference type="PANTHER" id="PTHR24223">
    <property type="entry name" value="ATP-BINDING CASSETTE SUB-FAMILY C"/>
    <property type="match status" value="1"/>
</dbReference>
<dbReference type="CDD" id="cd03244">
    <property type="entry name" value="ABCC_MRP_domain2"/>
    <property type="match status" value="1"/>
</dbReference>
<dbReference type="InterPro" id="IPR017871">
    <property type="entry name" value="ABC_transporter-like_CS"/>
</dbReference>
<organism evidence="14 15">
    <name type="scientific">Puccinia coronata f. sp. avenae</name>
    <dbReference type="NCBI Taxonomy" id="200324"/>
    <lineage>
        <taxon>Eukaryota</taxon>
        <taxon>Fungi</taxon>
        <taxon>Dikarya</taxon>
        <taxon>Basidiomycota</taxon>
        <taxon>Pucciniomycotina</taxon>
        <taxon>Pucciniomycetes</taxon>
        <taxon>Pucciniales</taxon>
        <taxon>Pucciniaceae</taxon>
        <taxon>Puccinia</taxon>
    </lineage>
</organism>
<feature type="transmembrane region" description="Helical" evidence="11">
    <location>
        <begin position="437"/>
        <end position="457"/>
    </location>
</feature>
<dbReference type="GO" id="GO:0140359">
    <property type="term" value="F:ABC-type transporter activity"/>
    <property type="evidence" value="ECO:0007669"/>
    <property type="project" value="InterPro"/>
</dbReference>
<dbReference type="InterPro" id="IPR050173">
    <property type="entry name" value="ABC_transporter_C-like"/>
</dbReference>
<evidence type="ECO:0000259" key="12">
    <source>
        <dbReference type="PROSITE" id="PS50893"/>
    </source>
</evidence>
<proteinExistence type="predicted"/>
<feature type="domain" description="ABC transmembrane type-1" evidence="13">
    <location>
        <begin position="1103"/>
        <end position="1418"/>
    </location>
</feature>
<feature type="transmembrane region" description="Helical" evidence="11">
    <location>
        <begin position="724"/>
        <end position="744"/>
    </location>
</feature>
<gene>
    <name evidence="14" type="ORF">PCASD_17748</name>
</gene>
<evidence type="ECO:0000256" key="11">
    <source>
        <dbReference type="SAM" id="Phobius"/>
    </source>
</evidence>
<dbReference type="Gene3D" id="3.40.50.300">
    <property type="entry name" value="P-loop containing nucleotide triphosphate hydrolases"/>
    <property type="match status" value="2"/>
</dbReference>
<feature type="domain" description="ABC transporter" evidence="12">
    <location>
        <begin position="780"/>
        <end position="1029"/>
    </location>
</feature>
<feature type="transmembrane region" description="Helical" evidence="11">
    <location>
        <begin position="1257"/>
        <end position="1277"/>
    </location>
</feature>
<feature type="compositionally biased region" description="Low complexity" evidence="10">
    <location>
        <begin position="531"/>
        <end position="545"/>
    </location>
</feature>
<keyword evidence="2" id="KW-0813">Transport</keyword>
<dbReference type="SMART" id="SM00382">
    <property type="entry name" value="AAA"/>
    <property type="match status" value="2"/>
</dbReference>
<dbReference type="PROSITE" id="PS50929">
    <property type="entry name" value="ABC_TM1F"/>
    <property type="match status" value="2"/>
</dbReference>
<dbReference type="FunFam" id="3.40.50.300:FF:000825">
    <property type="entry name" value="ABC bile acid transporter"/>
    <property type="match status" value="1"/>
</dbReference>
<feature type="transmembrane region" description="Helical" evidence="11">
    <location>
        <begin position="1181"/>
        <end position="1199"/>
    </location>
</feature>
<name>A0A2N5TXY5_9BASI</name>
<evidence type="ECO:0000256" key="7">
    <source>
        <dbReference type="ARBA" id="ARBA00022989"/>
    </source>
</evidence>
<dbReference type="PANTHER" id="PTHR24223:SF353">
    <property type="entry name" value="ABC TRANSPORTER ATP-BINDING PROTEIN_PERMEASE VMR1-RELATED"/>
    <property type="match status" value="1"/>
</dbReference>
<dbReference type="Proteomes" id="UP000235392">
    <property type="component" value="Unassembled WGS sequence"/>
</dbReference>
<dbReference type="SUPFAM" id="SSF52540">
    <property type="entry name" value="P-loop containing nucleoside triphosphate hydrolases"/>
    <property type="match status" value="2"/>
</dbReference>
<feature type="transmembrane region" description="Helical" evidence="11">
    <location>
        <begin position="224"/>
        <end position="243"/>
    </location>
</feature>
<dbReference type="EMBL" id="PGCI01000302">
    <property type="protein sequence ID" value="PLW30317.1"/>
    <property type="molecule type" value="Genomic_DNA"/>
</dbReference>
<feature type="transmembrane region" description="Helical" evidence="11">
    <location>
        <begin position="1367"/>
        <end position="1387"/>
    </location>
</feature>
<feature type="transmembrane region" description="Helical" evidence="11">
    <location>
        <begin position="71"/>
        <end position="92"/>
    </location>
</feature>
<evidence type="ECO:0000313" key="14">
    <source>
        <dbReference type="EMBL" id="PLW30317.1"/>
    </source>
</evidence>
<dbReference type="InterPro" id="IPR027417">
    <property type="entry name" value="P-loop_NTPase"/>
</dbReference>
<feature type="transmembrane region" description="Helical" evidence="11">
    <location>
        <begin position="477"/>
        <end position="498"/>
    </location>
</feature>
<feature type="domain" description="ABC transmembrane type-1" evidence="13">
    <location>
        <begin position="437"/>
        <end position="745"/>
    </location>
</feature>
<dbReference type="GO" id="GO:0005524">
    <property type="term" value="F:ATP binding"/>
    <property type="evidence" value="ECO:0007669"/>
    <property type="project" value="UniProtKB-KW"/>
</dbReference>
<evidence type="ECO:0000256" key="2">
    <source>
        <dbReference type="ARBA" id="ARBA00022448"/>
    </source>
</evidence>
<dbReference type="Pfam" id="PF00005">
    <property type="entry name" value="ABC_tran"/>
    <property type="match status" value="2"/>
</dbReference>
<protein>
    <submittedName>
        <fullName evidence="14">Uncharacterized protein</fullName>
    </submittedName>
</protein>
<dbReference type="CDD" id="cd18596">
    <property type="entry name" value="ABC_6TM_VMR1_D1_like"/>
    <property type="match status" value="1"/>
</dbReference>
<reference evidence="14 15" key="1">
    <citation type="submission" date="2017-11" db="EMBL/GenBank/DDBJ databases">
        <title>De novo assembly and phasing of dikaryotic genomes from two isolates of Puccinia coronata f. sp. avenae, the causal agent of oat crown rust.</title>
        <authorList>
            <person name="Miller M.E."/>
            <person name="Zhang Y."/>
            <person name="Omidvar V."/>
            <person name="Sperschneider J."/>
            <person name="Schwessinger B."/>
            <person name="Raley C."/>
            <person name="Palmer J.M."/>
            <person name="Garnica D."/>
            <person name="Upadhyaya N."/>
            <person name="Rathjen J."/>
            <person name="Taylor J.M."/>
            <person name="Park R.F."/>
            <person name="Dodds P.N."/>
            <person name="Hirsch C.D."/>
            <person name="Kianian S.F."/>
            <person name="Figueroa M."/>
        </authorList>
    </citation>
    <scope>NUCLEOTIDE SEQUENCE [LARGE SCALE GENOMIC DNA]</scope>
    <source>
        <strain evidence="14">12SD80</strain>
    </source>
</reference>
<evidence type="ECO:0000256" key="8">
    <source>
        <dbReference type="ARBA" id="ARBA00023136"/>
    </source>
</evidence>
<dbReference type="PROSITE" id="PS00211">
    <property type="entry name" value="ABC_TRANSPORTER_1"/>
    <property type="match status" value="1"/>
</dbReference>
<dbReference type="InterPro" id="IPR011527">
    <property type="entry name" value="ABC1_TM_dom"/>
</dbReference>
<dbReference type="InterPro" id="IPR003593">
    <property type="entry name" value="AAA+_ATPase"/>
</dbReference>
<evidence type="ECO:0000256" key="1">
    <source>
        <dbReference type="ARBA" id="ARBA00004141"/>
    </source>
</evidence>
<keyword evidence="6" id="KW-0067">ATP-binding</keyword>
<keyword evidence="8 11" id="KW-0472">Membrane</keyword>
<evidence type="ECO:0000259" key="13">
    <source>
        <dbReference type="PROSITE" id="PS50929"/>
    </source>
</evidence>
<dbReference type="FunFam" id="1.20.1560.10:FF:000366">
    <property type="entry name" value="Uncharacterized protein"/>
    <property type="match status" value="1"/>
</dbReference>
<dbReference type="FunFam" id="3.40.50.300:FF:000630">
    <property type="entry name" value="ATP-binding cassette (ABC) transporter, putative"/>
    <property type="match status" value="1"/>
</dbReference>
<dbReference type="Gene3D" id="1.20.1560.10">
    <property type="entry name" value="ABC transporter type 1, transmembrane domain"/>
    <property type="match status" value="2"/>
</dbReference>
<dbReference type="CDD" id="cd03250">
    <property type="entry name" value="ABCC_MRP_domain1"/>
    <property type="match status" value="1"/>
</dbReference>
<accession>A0A2N5TXY5</accession>
<feature type="transmembrane region" description="Helical" evidence="11">
    <location>
        <begin position="193"/>
        <end position="212"/>
    </location>
</feature>
<feature type="domain" description="ABC transporter" evidence="12">
    <location>
        <begin position="1457"/>
        <end position="1715"/>
    </location>
</feature>
<keyword evidence="7 11" id="KW-1133">Transmembrane helix</keyword>
<evidence type="ECO:0000256" key="4">
    <source>
        <dbReference type="ARBA" id="ARBA00022737"/>
    </source>
</evidence>
<keyword evidence="5" id="KW-0547">Nucleotide-binding</keyword>
<keyword evidence="4" id="KW-0677">Repeat</keyword>
<dbReference type="Pfam" id="PF00664">
    <property type="entry name" value="ABC_membrane"/>
    <property type="match status" value="2"/>
</dbReference>
<keyword evidence="3 11" id="KW-0812">Transmembrane</keyword>
<comment type="caution">
    <text evidence="14">The sequence shown here is derived from an EMBL/GenBank/DDBJ whole genome shotgun (WGS) entry which is preliminary data.</text>
</comment>
<dbReference type="InterPro" id="IPR003439">
    <property type="entry name" value="ABC_transporter-like_ATP-bd"/>
</dbReference>
<feature type="transmembrane region" description="Helical" evidence="11">
    <location>
        <begin position="1283"/>
        <end position="1302"/>
    </location>
</feature>
<evidence type="ECO:0000256" key="3">
    <source>
        <dbReference type="ARBA" id="ARBA00022692"/>
    </source>
</evidence>
<evidence type="ECO:0000313" key="15">
    <source>
        <dbReference type="Proteomes" id="UP000235392"/>
    </source>
</evidence>
<keyword evidence="9" id="KW-0325">Glycoprotein</keyword>
<feature type="transmembrane region" description="Helical" evidence="11">
    <location>
        <begin position="681"/>
        <end position="704"/>
    </location>
</feature>
<evidence type="ECO:0000256" key="10">
    <source>
        <dbReference type="SAM" id="MobiDB-lite"/>
    </source>
</evidence>
<dbReference type="SUPFAM" id="SSF90123">
    <property type="entry name" value="ABC transporter transmembrane region"/>
    <property type="match status" value="2"/>
</dbReference>
<evidence type="ECO:0000256" key="6">
    <source>
        <dbReference type="ARBA" id="ARBA00022840"/>
    </source>
</evidence>
<evidence type="ECO:0000256" key="5">
    <source>
        <dbReference type="ARBA" id="ARBA00022741"/>
    </source>
</evidence>
<dbReference type="GO" id="GO:0000329">
    <property type="term" value="C:fungal-type vacuole membrane"/>
    <property type="evidence" value="ECO:0007669"/>
    <property type="project" value="TreeGrafter"/>
</dbReference>
<dbReference type="PROSITE" id="PS50893">
    <property type="entry name" value="ABC_TRANSPORTER_2"/>
    <property type="match status" value="2"/>
</dbReference>
<feature type="region of interest" description="Disordered" evidence="10">
    <location>
        <begin position="531"/>
        <end position="554"/>
    </location>
</feature>
<evidence type="ECO:0000256" key="9">
    <source>
        <dbReference type="ARBA" id="ARBA00023180"/>
    </source>
</evidence>